<accession>A0ABS5Z0H9</accession>
<dbReference type="EMBL" id="JAHKKG010000013">
    <property type="protein sequence ID" value="MBU2669177.1"/>
    <property type="molecule type" value="Genomic_DNA"/>
</dbReference>
<feature type="region of interest" description="Disordered" evidence="1">
    <location>
        <begin position="496"/>
        <end position="526"/>
    </location>
</feature>
<evidence type="ECO:0000313" key="2">
    <source>
        <dbReference type="EMBL" id="MBU2669177.1"/>
    </source>
</evidence>
<comment type="caution">
    <text evidence="2">The sequence shown here is derived from an EMBL/GenBank/DDBJ whole genome shotgun (WGS) entry which is preliminary data.</text>
</comment>
<protein>
    <submittedName>
        <fullName evidence="2">Uncharacterized protein</fullName>
    </submittedName>
</protein>
<feature type="compositionally biased region" description="Basic and acidic residues" evidence="1">
    <location>
        <begin position="505"/>
        <end position="514"/>
    </location>
</feature>
<organism evidence="2 3">
    <name type="scientific">Paractinoplanes bogorensis</name>
    <dbReference type="NCBI Taxonomy" id="1610840"/>
    <lineage>
        <taxon>Bacteria</taxon>
        <taxon>Bacillati</taxon>
        <taxon>Actinomycetota</taxon>
        <taxon>Actinomycetes</taxon>
        <taxon>Micromonosporales</taxon>
        <taxon>Micromonosporaceae</taxon>
        <taxon>Paractinoplanes</taxon>
    </lineage>
</organism>
<name>A0ABS5Z0H9_9ACTN</name>
<gene>
    <name evidence="2" type="ORF">KOI35_37260</name>
</gene>
<dbReference type="RefSeq" id="WP_215793426.1">
    <property type="nucleotide sequence ID" value="NZ_JAHKKG010000013.1"/>
</dbReference>
<dbReference type="Proteomes" id="UP001519654">
    <property type="component" value="Unassembled WGS sequence"/>
</dbReference>
<evidence type="ECO:0000256" key="1">
    <source>
        <dbReference type="SAM" id="MobiDB-lite"/>
    </source>
</evidence>
<proteinExistence type="predicted"/>
<evidence type="ECO:0000313" key="3">
    <source>
        <dbReference type="Proteomes" id="UP001519654"/>
    </source>
</evidence>
<reference evidence="2 3" key="1">
    <citation type="submission" date="2021-06" db="EMBL/GenBank/DDBJ databases">
        <title>Actinoplanes lichenicola sp. nov., and Actinoplanes ovalisporus sp. nov., isolated from lichen in Thailand.</title>
        <authorList>
            <person name="Saeng-In P."/>
            <person name="Kanchanasin P."/>
            <person name="Yuki M."/>
            <person name="Kudo T."/>
            <person name="Ohkuma M."/>
            <person name="Phongsopitanun W."/>
            <person name="Tanasupawat S."/>
        </authorList>
    </citation>
    <scope>NUCLEOTIDE SEQUENCE [LARGE SCALE GENOMIC DNA]</scope>
    <source>
        <strain evidence="2 3">NBRC 110975</strain>
    </source>
</reference>
<sequence>MSKSWLIRLTRSPGPPREVRRGIVEAVYVIVWETAHGPVIYAVRLESRSFVDAAALVRELLPPAQRDSAVVLEPELVQLDTLAEQLHAGPHIIIYGPDGSRAGRHLAERIGRTLGADLPVWIRGTNTVATARLLSAHDGPVPLPDDTGWPRCEATLLAAVRAGLPEDCPLAWAALAADHAIVLNQVVAGHARLPDRGPGWYLVARPRPPQPPSSLRLTGVVPPPERGVAAADEVIALRAAAADMERDDPRVPAWTAAATALSQLIRRDVSSDIIAGRPVAPHHDRIQAARLVPAVASWAGPVVSQWLETLIPLPGLPPLHRLDVLRRHTPAGPVRAAYRTRAGLYVLVLEGDVMCAEWPCDPAVAATWTDTTMLAVDPGGPLLAGNDPVPASRGAGGPLTADNLPRMRMVLPLALTSADAAFAEQSFVYDTLMEHPAMTLRPAIEAGTVRLPWKTVRELAAADVISVRRLLDPGEPRYYHYYGIVDSLHGPGPWAVIRRSATPEGHPRDERRNPDGTWSPSHLLSEVQFGRRDDDFIRLTPAEAGRA</sequence>
<keyword evidence="3" id="KW-1185">Reference proteome</keyword>